<dbReference type="OrthoDB" id="6837at2157"/>
<evidence type="ECO:0000313" key="7">
    <source>
        <dbReference type="EMBL" id="VFJ13041.1"/>
    </source>
</evidence>
<proteinExistence type="predicted"/>
<dbReference type="GO" id="GO:0046872">
    <property type="term" value="F:metal ion binding"/>
    <property type="evidence" value="ECO:0007669"/>
    <property type="project" value="UniProtKB-KW"/>
</dbReference>
<dbReference type="GO" id="GO:0051213">
    <property type="term" value="F:dioxygenase activity"/>
    <property type="evidence" value="ECO:0007669"/>
    <property type="project" value="UniProtKB-KW"/>
</dbReference>
<evidence type="ECO:0000256" key="2">
    <source>
        <dbReference type="ARBA" id="ARBA00022723"/>
    </source>
</evidence>
<reference evidence="7 8" key="1">
    <citation type="submission" date="2019-02" db="EMBL/GenBank/DDBJ databases">
        <authorList>
            <person name="Lehtovirta-Morley E L."/>
        </authorList>
    </citation>
    <scope>NUCLEOTIDE SEQUENCE [LARGE SCALE GENOMIC DNA]</scope>
    <source>
        <strain evidence="7">NFRAN1</strain>
    </source>
</reference>
<name>A0A484I7A0_9ARCH</name>
<comment type="cofactor">
    <cofactor evidence="5">
        <name>[2Fe-2S] cluster</name>
        <dbReference type="ChEBI" id="CHEBI:190135"/>
    </cofactor>
</comment>
<keyword evidence="2" id="KW-0479">Metal-binding</keyword>
<dbReference type="PANTHER" id="PTHR21496">
    <property type="entry name" value="FERREDOXIN-RELATED"/>
    <property type="match status" value="1"/>
</dbReference>
<keyword evidence="7" id="KW-0560">Oxidoreductase</keyword>
<dbReference type="KEGG" id="nfn:NFRAN_0719"/>
<gene>
    <name evidence="7" type="primary">nagAb</name>
    <name evidence="7" type="ORF">NFRAN_0719</name>
</gene>
<dbReference type="GO" id="GO:0051537">
    <property type="term" value="F:2 iron, 2 sulfur cluster binding"/>
    <property type="evidence" value="ECO:0007669"/>
    <property type="project" value="UniProtKB-KW"/>
</dbReference>
<dbReference type="PANTHER" id="PTHR21496:SF0">
    <property type="entry name" value="RIESKE DOMAIN-CONTAINING PROTEIN"/>
    <property type="match status" value="1"/>
</dbReference>
<dbReference type="Pfam" id="PF00355">
    <property type="entry name" value="Rieske"/>
    <property type="match status" value="1"/>
</dbReference>
<evidence type="ECO:0000259" key="6">
    <source>
        <dbReference type="PROSITE" id="PS51296"/>
    </source>
</evidence>
<evidence type="ECO:0000256" key="3">
    <source>
        <dbReference type="ARBA" id="ARBA00023004"/>
    </source>
</evidence>
<dbReference type="EMBL" id="LR216287">
    <property type="protein sequence ID" value="VFJ13041.1"/>
    <property type="molecule type" value="Genomic_DNA"/>
</dbReference>
<keyword evidence="1" id="KW-0001">2Fe-2S</keyword>
<accession>A0A484I7A0</accession>
<evidence type="ECO:0000313" key="8">
    <source>
        <dbReference type="Proteomes" id="UP000294299"/>
    </source>
</evidence>
<keyword evidence="8" id="KW-1185">Reference proteome</keyword>
<evidence type="ECO:0000256" key="1">
    <source>
        <dbReference type="ARBA" id="ARBA00022714"/>
    </source>
</evidence>
<dbReference type="SUPFAM" id="SSF50022">
    <property type="entry name" value="ISP domain"/>
    <property type="match status" value="1"/>
</dbReference>
<dbReference type="PROSITE" id="PS51296">
    <property type="entry name" value="RIESKE"/>
    <property type="match status" value="1"/>
</dbReference>
<protein>
    <submittedName>
        <fullName evidence="7">Naphthalene 1,2-dioxygenase/salicylate 5-hydroxylase systems, ferredoxin component</fullName>
    </submittedName>
</protein>
<dbReference type="Gene3D" id="2.102.10.10">
    <property type="entry name" value="Rieske [2Fe-2S] iron-sulphur domain"/>
    <property type="match status" value="1"/>
</dbReference>
<sequence>MTKFLIDKTSNIPEGMLRNITIGGKEILVLNQRGRYFAINNICSHAGAELHEGTLKNKELTCPWNGAKWNIETGELLWFSKELKNQESYRVIVENNNVFVEI</sequence>
<feature type="domain" description="Rieske" evidence="6">
    <location>
        <begin position="4"/>
        <end position="100"/>
    </location>
</feature>
<dbReference type="InterPro" id="IPR036922">
    <property type="entry name" value="Rieske_2Fe-2S_sf"/>
</dbReference>
<dbReference type="AlphaFoldDB" id="A0A484I7A0"/>
<dbReference type="Proteomes" id="UP000294299">
    <property type="component" value="Chromosome NFRAN"/>
</dbReference>
<evidence type="ECO:0000256" key="5">
    <source>
        <dbReference type="ARBA" id="ARBA00034078"/>
    </source>
</evidence>
<keyword evidence="4" id="KW-0411">Iron-sulfur</keyword>
<keyword evidence="7" id="KW-0223">Dioxygenase</keyword>
<dbReference type="RefSeq" id="WP_134483016.1">
    <property type="nucleotide sequence ID" value="NZ_LR216287.1"/>
</dbReference>
<dbReference type="InterPro" id="IPR017941">
    <property type="entry name" value="Rieske_2Fe-2S"/>
</dbReference>
<evidence type="ECO:0000256" key="4">
    <source>
        <dbReference type="ARBA" id="ARBA00023014"/>
    </source>
</evidence>
<dbReference type="GeneID" id="39420212"/>
<organism evidence="7 8">
    <name type="scientific">Candidatus Nitrosocosmicus franklandianus</name>
    <dbReference type="NCBI Taxonomy" id="1798806"/>
    <lineage>
        <taxon>Archaea</taxon>
        <taxon>Nitrososphaerota</taxon>
        <taxon>Nitrososphaeria</taxon>
        <taxon>Nitrososphaerales</taxon>
        <taxon>Nitrososphaeraceae</taxon>
        <taxon>Candidatus Nitrosocosmicus</taxon>
    </lineage>
</organism>
<keyword evidence="3" id="KW-0408">Iron</keyword>